<keyword evidence="2" id="KW-0805">Transcription regulation</keyword>
<evidence type="ECO:0000256" key="5">
    <source>
        <dbReference type="ARBA" id="ARBA00023163"/>
    </source>
</evidence>
<comment type="similarity">
    <text evidence="1">Belongs to the LysR transcriptional regulatory family.</text>
</comment>
<dbReference type="InterPro" id="IPR005119">
    <property type="entry name" value="LysR_subst-bd"/>
</dbReference>
<dbReference type="SUPFAM" id="SSF53850">
    <property type="entry name" value="Periplasmic binding protein-like II"/>
    <property type="match status" value="1"/>
</dbReference>
<evidence type="ECO:0000256" key="1">
    <source>
        <dbReference type="ARBA" id="ARBA00009437"/>
    </source>
</evidence>
<name>A0A2K8KMC4_9GAMM</name>
<dbReference type="GO" id="GO:0032993">
    <property type="term" value="C:protein-DNA complex"/>
    <property type="evidence" value="ECO:0007669"/>
    <property type="project" value="TreeGrafter"/>
</dbReference>
<dbReference type="CDD" id="cd08411">
    <property type="entry name" value="PBP2_OxyR"/>
    <property type="match status" value="1"/>
</dbReference>
<sequence>MAVHYPSFKQLQYLVALVRTGHFGQAAELCFVTQSTMSASIAELESLLGVQLVERINKRNIIIKAEAKRLAADAEQLLALADRWLGSADPTQRPIAALKVGLIPTIAPFLLPRLLPAVHRQTSPLRLENSEKTSNELVQAVTSGALDVGILALPFDTETLQVMPLFDDRFYVALPRGHSLAPATSLSAADLLGHKLLLLEKSHCLSGHTLQVCQLSTDNEVAGSSLFTLMQLVANHQGITLVPQLAVAALSALDSGLVFIEFREPGRHREVALVVRTSWANQAGVMQLAGLIRELISGPEADQGPR</sequence>
<evidence type="ECO:0000256" key="4">
    <source>
        <dbReference type="ARBA" id="ARBA00023159"/>
    </source>
</evidence>
<evidence type="ECO:0000259" key="6">
    <source>
        <dbReference type="PROSITE" id="PS50931"/>
    </source>
</evidence>
<evidence type="ECO:0000313" key="7">
    <source>
        <dbReference type="EMBL" id="ATX75299.1"/>
    </source>
</evidence>
<keyword evidence="4" id="KW-0010">Activator</keyword>
<dbReference type="PRINTS" id="PR00039">
    <property type="entry name" value="HTHLYSR"/>
</dbReference>
<dbReference type="PANTHER" id="PTHR30346">
    <property type="entry name" value="TRANSCRIPTIONAL DUAL REGULATOR HCAR-RELATED"/>
    <property type="match status" value="1"/>
</dbReference>
<dbReference type="AlphaFoldDB" id="A0A2K8KMC4"/>
<dbReference type="InterPro" id="IPR036388">
    <property type="entry name" value="WH-like_DNA-bd_sf"/>
</dbReference>
<gene>
    <name evidence="7" type="ORF">REIFOR_00122</name>
</gene>
<dbReference type="KEGG" id="rfo:REIFOR_00122"/>
<dbReference type="Gene3D" id="3.40.190.10">
    <property type="entry name" value="Periplasmic binding protein-like II"/>
    <property type="match status" value="2"/>
</dbReference>
<dbReference type="Gene3D" id="1.10.10.10">
    <property type="entry name" value="Winged helix-like DNA-binding domain superfamily/Winged helix DNA-binding domain"/>
    <property type="match status" value="1"/>
</dbReference>
<evidence type="ECO:0000256" key="3">
    <source>
        <dbReference type="ARBA" id="ARBA00023125"/>
    </source>
</evidence>
<keyword evidence="5" id="KW-0804">Transcription</keyword>
<reference evidence="7 8" key="1">
    <citation type="journal article" date="2017" name="Environ. Microbiol.">
        <title>Genomic and physiological analyses of 'Reinekea forsetii' reveal a versatile opportunistic lifestyle during spring algae blooms.</title>
        <authorList>
            <person name="Avci B."/>
            <person name="Hahnke R.L."/>
            <person name="Chafee M."/>
            <person name="Fischer T."/>
            <person name="Gruber-Vodicka H."/>
            <person name="Tegetmeyer H.E."/>
            <person name="Harder J."/>
            <person name="Fuchs B.M."/>
            <person name="Amann R.I."/>
            <person name="Teeling H."/>
        </authorList>
    </citation>
    <scope>NUCLEOTIDE SEQUENCE [LARGE SCALE GENOMIC DNA]</scope>
    <source>
        <strain evidence="7 8">Hel1_31_D35</strain>
    </source>
</reference>
<accession>A0A2K8KMC4</accession>
<protein>
    <submittedName>
        <fullName evidence="7">Transcriptional regulator, LysR family</fullName>
    </submittedName>
</protein>
<dbReference type="InterPro" id="IPR000847">
    <property type="entry name" value="LysR_HTH_N"/>
</dbReference>
<dbReference type="Pfam" id="PF00126">
    <property type="entry name" value="HTH_1"/>
    <property type="match status" value="1"/>
</dbReference>
<evidence type="ECO:0000256" key="2">
    <source>
        <dbReference type="ARBA" id="ARBA00023015"/>
    </source>
</evidence>
<dbReference type="EMBL" id="CP011797">
    <property type="protein sequence ID" value="ATX75299.1"/>
    <property type="molecule type" value="Genomic_DNA"/>
</dbReference>
<dbReference type="PROSITE" id="PS50931">
    <property type="entry name" value="HTH_LYSR"/>
    <property type="match status" value="1"/>
</dbReference>
<dbReference type="SUPFAM" id="SSF46785">
    <property type="entry name" value="Winged helix' DNA-binding domain"/>
    <property type="match status" value="1"/>
</dbReference>
<dbReference type="RefSeq" id="WP_100255715.1">
    <property type="nucleotide sequence ID" value="NZ_CP011797.1"/>
</dbReference>
<evidence type="ECO:0000313" key="8">
    <source>
        <dbReference type="Proteomes" id="UP000229757"/>
    </source>
</evidence>
<organism evidence="7 8">
    <name type="scientific">Reinekea forsetii</name>
    <dbReference type="NCBI Taxonomy" id="1336806"/>
    <lineage>
        <taxon>Bacteria</taxon>
        <taxon>Pseudomonadati</taxon>
        <taxon>Pseudomonadota</taxon>
        <taxon>Gammaproteobacteria</taxon>
        <taxon>Oceanospirillales</taxon>
        <taxon>Saccharospirillaceae</taxon>
        <taxon>Reinekea</taxon>
    </lineage>
</organism>
<dbReference type="Proteomes" id="UP000229757">
    <property type="component" value="Chromosome"/>
</dbReference>
<dbReference type="OrthoDB" id="9775392at2"/>
<dbReference type="Pfam" id="PF03466">
    <property type="entry name" value="LysR_substrate"/>
    <property type="match status" value="1"/>
</dbReference>
<feature type="domain" description="HTH lysR-type" evidence="6">
    <location>
        <begin position="6"/>
        <end position="59"/>
    </location>
</feature>
<keyword evidence="8" id="KW-1185">Reference proteome</keyword>
<dbReference type="InterPro" id="IPR036390">
    <property type="entry name" value="WH_DNA-bd_sf"/>
</dbReference>
<proteinExistence type="inferred from homology"/>
<dbReference type="GO" id="GO:0003700">
    <property type="term" value="F:DNA-binding transcription factor activity"/>
    <property type="evidence" value="ECO:0007669"/>
    <property type="project" value="InterPro"/>
</dbReference>
<dbReference type="GO" id="GO:0003677">
    <property type="term" value="F:DNA binding"/>
    <property type="evidence" value="ECO:0007669"/>
    <property type="project" value="UniProtKB-KW"/>
</dbReference>
<keyword evidence="3" id="KW-0238">DNA-binding</keyword>
<dbReference type="PANTHER" id="PTHR30346:SF26">
    <property type="entry name" value="HYDROGEN PEROXIDE-INDUCIBLE GENES ACTIVATOR"/>
    <property type="match status" value="1"/>
</dbReference>